<name>A0A9P5BB73_9HYPO</name>
<dbReference type="AlphaFoldDB" id="A0A9P5BB73"/>
<evidence type="ECO:0000313" key="2">
    <source>
        <dbReference type="EMBL" id="KAF4499272.1"/>
    </source>
</evidence>
<comment type="caution">
    <text evidence="2">The sequence shown here is derived from an EMBL/GenBank/DDBJ whole genome shotgun (WGS) entry which is preliminary data.</text>
</comment>
<evidence type="ECO:0000313" key="3">
    <source>
        <dbReference type="Proteomes" id="UP000737391"/>
    </source>
</evidence>
<dbReference type="OrthoDB" id="5102578at2759"/>
<keyword evidence="3" id="KW-1185">Reference proteome</keyword>
<gene>
    <name evidence="2" type="ORF">FAGAP_4563</name>
</gene>
<dbReference type="EMBL" id="LUFC02000272">
    <property type="protein sequence ID" value="KAF4499272.1"/>
    <property type="molecule type" value="Genomic_DNA"/>
</dbReference>
<sequence length="160" mass="17830">MDLIKGKDPHPPRQDERPSQSQDSPAVFTPTHGGNSEMEDQNHGIQVATGTACTTSQPVPISASDTLRNYDEELANFRSEVEQRLAEEDPEGCIHEAQEKTYEIHHHAVLAQQLFKQGQEHADTAVKVAESLLETLTTAKRHFVAVPDDGERPSKRLREN</sequence>
<protein>
    <submittedName>
        <fullName evidence="2">Uncharacterized protein</fullName>
    </submittedName>
</protein>
<dbReference type="Proteomes" id="UP000737391">
    <property type="component" value="Unassembled WGS sequence"/>
</dbReference>
<proteinExistence type="predicted"/>
<accession>A0A9P5BB73</accession>
<evidence type="ECO:0000256" key="1">
    <source>
        <dbReference type="SAM" id="MobiDB-lite"/>
    </source>
</evidence>
<organism evidence="2 3">
    <name type="scientific">Fusarium agapanthi</name>
    <dbReference type="NCBI Taxonomy" id="1803897"/>
    <lineage>
        <taxon>Eukaryota</taxon>
        <taxon>Fungi</taxon>
        <taxon>Dikarya</taxon>
        <taxon>Ascomycota</taxon>
        <taxon>Pezizomycotina</taxon>
        <taxon>Sordariomycetes</taxon>
        <taxon>Hypocreomycetidae</taxon>
        <taxon>Hypocreales</taxon>
        <taxon>Nectriaceae</taxon>
        <taxon>Fusarium</taxon>
        <taxon>Fusarium fujikuroi species complex</taxon>
    </lineage>
</organism>
<reference evidence="2" key="1">
    <citation type="submission" date="2020-01" db="EMBL/GenBank/DDBJ databases">
        <title>Identification and distribution of gene clusters putatively required for synthesis of sphingolipid metabolism inhibitors in phylogenetically diverse species of the filamentous fungus Fusarium.</title>
        <authorList>
            <person name="Kim H.-S."/>
            <person name="Busman M."/>
            <person name="Brown D.W."/>
            <person name="Divon H."/>
            <person name="Uhlig S."/>
            <person name="Proctor R.H."/>
        </authorList>
    </citation>
    <scope>NUCLEOTIDE SEQUENCE</scope>
    <source>
        <strain evidence="2">NRRL 31653</strain>
    </source>
</reference>
<feature type="region of interest" description="Disordered" evidence="1">
    <location>
        <begin position="1"/>
        <end position="45"/>
    </location>
</feature>
<feature type="compositionally biased region" description="Basic and acidic residues" evidence="1">
    <location>
        <begin position="1"/>
        <end position="18"/>
    </location>
</feature>